<dbReference type="Proteomes" id="UP001221757">
    <property type="component" value="Unassembled WGS sequence"/>
</dbReference>
<keyword evidence="3" id="KW-1185">Reference proteome</keyword>
<feature type="non-terminal residue" evidence="2">
    <location>
        <position position="207"/>
    </location>
</feature>
<evidence type="ECO:0000313" key="3">
    <source>
        <dbReference type="Proteomes" id="UP001221757"/>
    </source>
</evidence>
<organism evidence="2 3">
    <name type="scientific">Mycena rosella</name>
    <name type="common">Pink bonnet</name>
    <name type="synonym">Agaricus rosellus</name>
    <dbReference type="NCBI Taxonomy" id="1033263"/>
    <lineage>
        <taxon>Eukaryota</taxon>
        <taxon>Fungi</taxon>
        <taxon>Dikarya</taxon>
        <taxon>Basidiomycota</taxon>
        <taxon>Agaricomycotina</taxon>
        <taxon>Agaricomycetes</taxon>
        <taxon>Agaricomycetidae</taxon>
        <taxon>Agaricales</taxon>
        <taxon>Marasmiineae</taxon>
        <taxon>Mycenaceae</taxon>
        <taxon>Mycena</taxon>
    </lineage>
</organism>
<protein>
    <submittedName>
        <fullName evidence="2">Uncharacterized protein</fullName>
    </submittedName>
</protein>
<evidence type="ECO:0000313" key="2">
    <source>
        <dbReference type="EMBL" id="KAJ7707452.1"/>
    </source>
</evidence>
<sequence>PELSENVKRMINLAIQNAWADSTLRKYTNGLAHFHDFCDSEGIGHQFRLPASEFLLCAFTTSYAGSLSASTVEGKLAAVRAWHIVNNVRYNGGIRLNYVLKGVENLAPDGLPPRPPLTDNMLQLLHDHLDLSDSFDSCVFSAATTGLWGQCRMGELLSKTECSWNPELIPAVHHLGPPCTKAGSKMLHLPNTKTKRKKGDSSFIGRQ</sequence>
<dbReference type="GO" id="GO:0003677">
    <property type="term" value="F:DNA binding"/>
    <property type="evidence" value="ECO:0007669"/>
    <property type="project" value="UniProtKB-KW"/>
</dbReference>
<keyword evidence="1" id="KW-0238">DNA-binding</keyword>
<name>A0AAD7GXT3_MYCRO</name>
<gene>
    <name evidence="2" type="ORF">B0H17DRAFT_884982</name>
</gene>
<evidence type="ECO:0000256" key="1">
    <source>
        <dbReference type="ARBA" id="ARBA00023125"/>
    </source>
</evidence>
<dbReference type="InterPro" id="IPR010998">
    <property type="entry name" value="Integrase_recombinase_N"/>
</dbReference>
<reference evidence="2" key="1">
    <citation type="submission" date="2023-03" db="EMBL/GenBank/DDBJ databases">
        <title>Massive genome expansion in bonnet fungi (Mycena s.s.) driven by repeated elements and novel gene families across ecological guilds.</title>
        <authorList>
            <consortium name="Lawrence Berkeley National Laboratory"/>
            <person name="Harder C.B."/>
            <person name="Miyauchi S."/>
            <person name="Viragh M."/>
            <person name="Kuo A."/>
            <person name="Thoen E."/>
            <person name="Andreopoulos B."/>
            <person name="Lu D."/>
            <person name="Skrede I."/>
            <person name="Drula E."/>
            <person name="Henrissat B."/>
            <person name="Morin E."/>
            <person name="Kohler A."/>
            <person name="Barry K."/>
            <person name="LaButti K."/>
            <person name="Morin E."/>
            <person name="Salamov A."/>
            <person name="Lipzen A."/>
            <person name="Mereny Z."/>
            <person name="Hegedus B."/>
            <person name="Baldrian P."/>
            <person name="Stursova M."/>
            <person name="Weitz H."/>
            <person name="Taylor A."/>
            <person name="Grigoriev I.V."/>
            <person name="Nagy L.G."/>
            <person name="Martin F."/>
            <person name="Kauserud H."/>
        </authorList>
    </citation>
    <scope>NUCLEOTIDE SEQUENCE</scope>
    <source>
        <strain evidence="2">CBHHK067</strain>
    </source>
</reference>
<dbReference type="EMBL" id="JARKIE010000005">
    <property type="protein sequence ID" value="KAJ7707452.1"/>
    <property type="molecule type" value="Genomic_DNA"/>
</dbReference>
<dbReference type="AlphaFoldDB" id="A0AAD7GXT3"/>
<accession>A0AAD7GXT3</accession>
<comment type="caution">
    <text evidence="2">The sequence shown here is derived from an EMBL/GenBank/DDBJ whole genome shotgun (WGS) entry which is preliminary data.</text>
</comment>
<feature type="non-terminal residue" evidence="2">
    <location>
        <position position="1"/>
    </location>
</feature>
<proteinExistence type="predicted"/>
<dbReference type="Gene3D" id="1.10.150.130">
    <property type="match status" value="1"/>
</dbReference>
<dbReference type="SUPFAM" id="SSF47823">
    <property type="entry name" value="lambda integrase-like, N-terminal domain"/>
    <property type="match status" value="1"/>
</dbReference>